<dbReference type="Proteomes" id="UP000664169">
    <property type="component" value="Unassembled WGS sequence"/>
</dbReference>
<feature type="compositionally biased region" description="Basic residues" evidence="1">
    <location>
        <begin position="433"/>
        <end position="442"/>
    </location>
</feature>
<feature type="compositionally biased region" description="Polar residues" evidence="1">
    <location>
        <begin position="233"/>
        <end position="242"/>
    </location>
</feature>
<feature type="compositionally biased region" description="Acidic residues" evidence="1">
    <location>
        <begin position="147"/>
        <end position="158"/>
    </location>
</feature>
<feature type="compositionally biased region" description="Polar residues" evidence="1">
    <location>
        <begin position="315"/>
        <end position="324"/>
    </location>
</feature>
<reference evidence="3" key="1">
    <citation type="submission" date="2021-03" db="EMBL/GenBank/DDBJ databases">
        <authorList>
            <person name="Tagirdzhanova G."/>
        </authorList>
    </citation>
    <scope>NUCLEOTIDE SEQUENCE</scope>
</reference>
<dbReference type="InterPro" id="IPR055781">
    <property type="entry name" value="DUF7357"/>
</dbReference>
<feature type="compositionally biased region" description="Acidic residues" evidence="1">
    <location>
        <begin position="361"/>
        <end position="370"/>
    </location>
</feature>
<evidence type="ECO:0000313" key="4">
    <source>
        <dbReference type="Proteomes" id="UP000664169"/>
    </source>
</evidence>
<proteinExistence type="predicted"/>
<dbReference type="OrthoDB" id="5368821at2759"/>
<feature type="region of interest" description="Disordered" evidence="1">
    <location>
        <begin position="687"/>
        <end position="709"/>
    </location>
</feature>
<feature type="region of interest" description="Disordered" evidence="1">
    <location>
        <begin position="1053"/>
        <end position="1255"/>
    </location>
</feature>
<feature type="compositionally biased region" description="Low complexity" evidence="1">
    <location>
        <begin position="1213"/>
        <end position="1227"/>
    </location>
</feature>
<dbReference type="EMBL" id="CAJPDQ010000029">
    <property type="protein sequence ID" value="CAF9928195.1"/>
    <property type="molecule type" value="Genomic_DNA"/>
</dbReference>
<feature type="compositionally biased region" description="Polar residues" evidence="1">
    <location>
        <begin position="1124"/>
        <end position="1142"/>
    </location>
</feature>
<accession>A0A8H3IP62</accession>
<feature type="compositionally biased region" description="Polar residues" evidence="1">
    <location>
        <begin position="492"/>
        <end position="502"/>
    </location>
</feature>
<evidence type="ECO:0000313" key="3">
    <source>
        <dbReference type="EMBL" id="CAF9928195.1"/>
    </source>
</evidence>
<feature type="region of interest" description="Disordered" evidence="1">
    <location>
        <begin position="147"/>
        <end position="180"/>
    </location>
</feature>
<feature type="compositionally biased region" description="Basic and acidic residues" evidence="1">
    <location>
        <begin position="1323"/>
        <end position="1332"/>
    </location>
</feature>
<comment type="caution">
    <text evidence="3">The sequence shown here is derived from an EMBL/GenBank/DDBJ whole genome shotgun (WGS) entry which is preliminary data.</text>
</comment>
<feature type="compositionally biased region" description="Basic residues" evidence="1">
    <location>
        <begin position="1413"/>
        <end position="1425"/>
    </location>
</feature>
<name>A0A8H3IP62_9LECA</name>
<gene>
    <name evidence="3" type="ORF">GOMPHAMPRED_004619</name>
</gene>
<feature type="region of interest" description="Disordered" evidence="1">
    <location>
        <begin position="977"/>
        <end position="1003"/>
    </location>
</feature>
<dbReference type="Pfam" id="PF24054">
    <property type="entry name" value="DUF7357"/>
    <property type="match status" value="1"/>
</dbReference>
<feature type="compositionally biased region" description="Basic and acidic residues" evidence="1">
    <location>
        <begin position="979"/>
        <end position="1003"/>
    </location>
</feature>
<evidence type="ECO:0000259" key="2">
    <source>
        <dbReference type="Pfam" id="PF24054"/>
    </source>
</evidence>
<feature type="compositionally biased region" description="Low complexity" evidence="1">
    <location>
        <begin position="325"/>
        <end position="360"/>
    </location>
</feature>
<feature type="domain" description="DUF7357" evidence="2">
    <location>
        <begin position="1"/>
        <end position="138"/>
    </location>
</feature>
<feature type="compositionally biased region" description="Polar residues" evidence="1">
    <location>
        <begin position="469"/>
        <end position="480"/>
    </location>
</feature>
<feature type="compositionally biased region" description="Polar residues" evidence="1">
    <location>
        <begin position="1382"/>
        <end position="1391"/>
    </location>
</feature>
<protein>
    <recommendedName>
        <fullName evidence="2">DUF7357 domain-containing protein</fullName>
    </recommendedName>
</protein>
<feature type="compositionally biased region" description="Acidic residues" evidence="1">
    <location>
        <begin position="280"/>
        <end position="300"/>
    </location>
</feature>
<feature type="compositionally biased region" description="Basic residues" evidence="1">
    <location>
        <begin position="700"/>
        <end position="709"/>
    </location>
</feature>
<keyword evidence="4" id="KW-1185">Reference proteome</keyword>
<feature type="compositionally biased region" description="Polar residues" evidence="1">
    <location>
        <begin position="399"/>
        <end position="426"/>
    </location>
</feature>
<organism evidence="3 4">
    <name type="scientific">Gomphillus americanus</name>
    <dbReference type="NCBI Taxonomy" id="1940652"/>
    <lineage>
        <taxon>Eukaryota</taxon>
        <taxon>Fungi</taxon>
        <taxon>Dikarya</taxon>
        <taxon>Ascomycota</taxon>
        <taxon>Pezizomycotina</taxon>
        <taxon>Lecanoromycetes</taxon>
        <taxon>OSLEUM clade</taxon>
        <taxon>Ostropomycetidae</taxon>
        <taxon>Ostropales</taxon>
        <taxon>Graphidaceae</taxon>
        <taxon>Gomphilloideae</taxon>
        <taxon>Gomphillus</taxon>
    </lineage>
</organism>
<feature type="region of interest" description="Disordered" evidence="1">
    <location>
        <begin position="201"/>
        <end position="555"/>
    </location>
</feature>
<feature type="region of interest" description="Disordered" evidence="1">
    <location>
        <begin position="1284"/>
        <end position="1425"/>
    </location>
</feature>
<evidence type="ECO:0000256" key="1">
    <source>
        <dbReference type="SAM" id="MobiDB-lite"/>
    </source>
</evidence>
<sequence>MRLRLIVRRNGLPDSHILWSSTGLNSTPSSSSNTKTTIAEFLHEIDDVIPLESEDWGIEDYVVEVGGFECVHYSALESLLKEDDEVVIRSITPHDRRFRRVSGRWQVSADGRRLYDGVPFGRPFLQRRAPRPLVRIPSSKRARIGYYDEEDDDYEQGVESDTRNQIVLRDEDSNDEDDLDYQEELSAEEIADLAAEAIASERRGSTLTRTDSRKRRRDGLGIRAVHASPPHASRNSSFSSRLKNYKERPMNRGQLGESPKSVRFEDEGIDTPATVLDMHDSEDSEDEDFDATDDESETSDSEANKENIAPRKLTRTTITDRPPQTTDQSSTESDDTTSASESTSSSGDDSSDADSASTSDPSDESSDIESDSERSVSQLTLHVSAPKKPAERKGKGVETANQPLLHQSGTKHQNGTPSKQVAPSQGRTATQKRNARRKKKKQFDKARAQNQQTGEINMVAPGQPHAAKSRQSPEQSSNDGVETLAAAILRNLDTTHNSQAADDQTMDEINAATGENADITTTSTKDTVLEPSSPPQETSSKLNEGDLPDGNHVDSVQQQEVQAVRENSFTLSPYVGSVGQQTSSRRTKLDISGANRMLFSSLGLRVPKTKDDATKLRDELKSKVQQLPGNMLGSVKSTPDTSIIDPKAVEEEEDESWMDKIDLQAVECSYEGVTYSKPPFPFIQRWDPQQQYRYGNTGKRGGRNKRKKRNNKQYYQGDHTVEGVLDYDGYNEEQNYQDQYSAMASEVPYARTGTENVEEENSDTHAANDQLLEEMQAETNAAEVHLDLPDLPADMSVLTMLTIDEALPGCIIAFKQMEMSEHTQWCPVISGYKTAKIEAVLENDILEVRLAARDVVRKEKHYDPKTGERIYSKFELAVDEEEEGEGDEDRLQIGLQDMIEPKLVQAAEIAHPEPDMSITIDATVDGAQDVLAAGKEIVAATNAPVDEAESVEEAVGTELDTNLQSIKIEPKLYSNSADRVQETTPEKDLSSIKAKDSQSDARTETALHDLRLASVELGSQNPPQRFFSEPQSGQISDAVVDTTLSLTVNDHNEHFSSADNGPDASITILSRDDPSIWSPGTGNNDEEEPTQYYSLGADSGEYSSSVSHIDTEDEIIGKDDISNADVSENSRYSAIQSENTSPKPLAAAPPIEDIEASLFVDDGYEESQSTQHREGSMDDKLEEPTFPQEDSSSKGKSHAKNDSITVTDDWNSDTDSSSLLSLKDLLSQPVRKASDLPPIKSKSIKKNKYPKMSSIAQEDPESFIFSQAPKRLISDTRKIAVDMDTNSFHGSSPVEPYELEAHQTDTGASELEDNELQLPAPSKLDKSPDTTRRNRFATPTFQKPSVPKHSGSSKSDEVDTTVVDLTLSSDNNEPDEESSQSTWLAVNTTPRTYGRASKIGSGSRSTVKAEKKSPKRGRKRTKSLI</sequence>
<feature type="compositionally biased region" description="Basic and acidic residues" evidence="1">
    <location>
        <begin position="1171"/>
        <end position="1183"/>
    </location>
</feature>